<evidence type="ECO:0000313" key="2">
    <source>
        <dbReference type="Proteomes" id="UP000281909"/>
    </source>
</evidence>
<dbReference type="AlphaFoldDB" id="A0A3S4NY08"/>
<evidence type="ECO:0000313" key="1">
    <source>
        <dbReference type="EMBL" id="VEF12422.1"/>
    </source>
</evidence>
<protein>
    <submittedName>
        <fullName evidence="1">Uncharacterized protein</fullName>
    </submittedName>
</protein>
<dbReference type="OrthoDB" id="9812283at2"/>
<dbReference type="EMBL" id="LR134318">
    <property type="protein sequence ID" value="VEF12422.1"/>
    <property type="molecule type" value="Genomic_DNA"/>
</dbReference>
<dbReference type="RefSeq" id="WP_126365652.1">
    <property type="nucleotide sequence ID" value="NZ_LR134318.1"/>
</dbReference>
<gene>
    <name evidence="1" type="ORF">NCTC9428_04077</name>
</gene>
<sequence>MNESVHNPDQYMFGFRQIITNGKKKIGILLGAGAPVSINVGKDAWEPLIPNVVGLTKAIKSDLSPEDLKVFEEIESSIEDKNFEKVLSKIRALADVIGTSKVYGYDSNDLTSLTDNICNSIRKVVDRELPCSPTPYCELVSWVNGINRKHGIEVFTTNYDLLLEQALERVKTPYFDGFSGSRNAFFDPSSISRNDLPPRWVRVWKLHGSIGWEIGPSNEVIRLPHSQNTSMVYPSHIKYDQTQAAPFSSLFERFKNFLLEPDTLLICSGFSFADAHISSKIIESLIANPSAALFAFQYNKLSDEPYAREIALKCPNASIFCRDGAIINGVEAKWRTGILPAKNWESIREEYYIDEKFLLGDFKTLTRFLATAGGEFGVKFDDIPLESLSQVLDLFPPQRIEEDNQNA</sequence>
<organism evidence="1 2">
    <name type="scientific">Pseudomonas fluorescens</name>
    <dbReference type="NCBI Taxonomy" id="294"/>
    <lineage>
        <taxon>Bacteria</taxon>
        <taxon>Pseudomonadati</taxon>
        <taxon>Pseudomonadota</taxon>
        <taxon>Gammaproteobacteria</taxon>
        <taxon>Pseudomonadales</taxon>
        <taxon>Pseudomonadaceae</taxon>
        <taxon>Pseudomonas</taxon>
    </lineage>
</organism>
<accession>A0A3S4NY08</accession>
<name>A0A3S4NY08_PSEFL</name>
<dbReference type="Pfam" id="PF13289">
    <property type="entry name" value="SIR2_2"/>
    <property type="match status" value="1"/>
</dbReference>
<dbReference type="Proteomes" id="UP000281909">
    <property type="component" value="Chromosome"/>
</dbReference>
<proteinExistence type="predicted"/>
<reference evidence="1 2" key="1">
    <citation type="submission" date="2018-12" db="EMBL/GenBank/DDBJ databases">
        <authorList>
            <consortium name="Pathogen Informatics"/>
        </authorList>
    </citation>
    <scope>NUCLEOTIDE SEQUENCE [LARGE SCALE GENOMIC DNA]</scope>
    <source>
        <strain evidence="1 2">NCTC9428</strain>
    </source>
</reference>